<protein>
    <submittedName>
        <fullName evidence="1">Uncharacterized protein</fullName>
    </submittedName>
</protein>
<evidence type="ECO:0000313" key="2">
    <source>
        <dbReference type="Proteomes" id="UP001183809"/>
    </source>
</evidence>
<proteinExistence type="predicted"/>
<comment type="caution">
    <text evidence="1">The sequence shown here is derived from an EMBL/GenBank/DDBJ whole genome shotgun (WGS) entry which is preliminary data.</text>
</comment>
<keyword evidence="2" id="KW-1185">Reference proteome</keyword>
<dbReference type="EMBL" id="JAVREY010000113">
    <property type="protein sequence ID" value="MDT0469535.1"/>
    <property type="molecule type" value="Genomic_DNA"/>
</dbReference>
<organism evidence="1 2">
    <name type="scientific">Streptomyces gibsoniae</name>
    <dbReference type="NCBI Taxonomy" id="3075529"/>
    <lineage>
        <taxon>Bacteria</taxon>
        <taxon>Bacillati</taxon>
        <taxon>Actinomycetota</taxon>
        <taxon>Actinomycetes</taxon>
        <taxon>Kitasatosporales</taxon>
        <taxon>Streptomycetaceae</taxon>
        <taxon>Streptomyces</taxon>
    </lineage>
</organism>
<dbReference type="Proteomes" id="UP001183809">
    <property type="component" value="Unassembled WGS sequence"/>
</dbReference>
<evidence type="ECO:0000313" key="1">
    <source>
        <dbReference type="EMBL" id="MDT0469535.1"/>
    </source>
</evidence>
<dbReference type="RefSeq" id="WP_311700963.1">
    <property type="nucleotide sequence ID" value="NZ_JAVREY010000113.1"/>
</dbReference>
<accession>A0ABU2U8G6</accession>
<name>A0ABU2U8G6_9ACTN</name>
<gene>
    <name evidence="1" type="ORF">RM764_42455</name>
</gene>
<reference evidence="2" key="1">
    <citation type="submission" date="2023-07" db="EMBL/GenBank/DDBJ databases">
        <title>30 novel species of actinomycetes from the DSMZ collection.</title>
        <authorList>
            <person name="Nouioui I."/>
        </authorList>
    </citation>
    <scope>NUCLEOTIDE SEQUENCE [LARGE SCALE GENOMIC DNA]</scope>
    <source>
        <strain evidence="2">DSM 41699</strain>
    </source>
</reference>
<sequence length="72" mass="7870">MTTERVLVRLLLLFGDQIEIVAVAPPGVRAKLERYPASEIADALGVRVHDLPGARLTAEVGEDSRLSGWRFA</sequence>